<keyword evidence="6 15" id="KW-0347">Helicase</keyword>
<dbReference type="EMBL" id="CP013200">
    <property type="protein sequence ID" value="ALO68380.1"/>
    <property type="molecule type" value="Genomic_DNA"/>
</dbReference>
<comment type="catalytic activity">
    <reaction evidence="12">
        <text>Couples ATP hydrolysis with the unwinding of duplex DNA by translocating in the 3'-5' direction.</text>
        <dbReference type="EC" id="5.6.2.4"/>
    </reaction>
</comment>
<name>A0A0S2M494_9MICC</name>
<dbReference type="InterPro" id="IPR013986">
    <property type="entry name" value="DExx_box_DNA_helicase_dom_sf"/>
</dbReference>
<dbReference type="PROSITE" id="PS51198">
    <property type="entry name" value="UVRD_HELICASE_ATP_BIND"/>
    <property type="match status" value="1"/>
</dbReference>
<dbReference type="Pfam" id="PF00580">
    <property type="entry name" value="UvrD-helicase"/>
    <property type="match status" value="1"/>
</dbReference>
<dbReference type="Gene3D" id="3.40.50.300">
    <property type="entry name" value="P-loop containing nucleotide triphosphate hydrolases"/>
    <property type="match status" value="3"/>
</dbReference>
<feature type="binding site" evidence="15">
    <location>
        <begin position="69"/>
        <end position="76"/>
    </location>
    <ligand>
        <name>ATP</name>
        <dbReference type="ChEBI" id="CHEBI:30616"/>
    </ligand>
</feature>
<keyword evidence="10" id="KW-0234">DNA repair</keyword>
<feature type="compositionally biased region" description="Polar residues" evidence="16">
    <location>
        <begin position="7"/>
        <end position="26"/>
    </location>
</feature>
<dbReference type="PANTHER" id="PTHR11070:SF59">
    <property type="entry name" value="DNA 3'-5' HELICASE"/>
    <property type="match status" value="1"/>
</dbReference>
<organism evidence="19 20">
    <name type="scientific">Arthrobacter alpinus</name>
    <dbReference type="NCBI Taxonomy" id="656366"/>
    <lineage>
        <taxon>Bacteria</taxon>
        <taxon>Bacillati</taxon>
        <taxon>Actinomycetota</taxon>
        <taxon>Actinomycetes</taxon>
        <taxon>Micrococcales</taxon>
        <taxon>Micrococcaceae</taxon>
        <taxon>Arthrobacter</taxon>
    </lineage>
</organism>
<dbReference type="GO" id="GO:0004527">
    <property type="term" value="F:exonuclease activity"/>
    <property type="evidence" value="ECO:0007669"/>
    <property type="project" value="UniProtKB-KW"/>
</dbReference>
<dbReference type="GO" id="GO:0003677">
    <property type="term" value="F:DNA binding"/>
    <property type="evidence" value="ECO:0007669"/>
    <property type="project" value="UniProtKB-KW"/>
</dbReference>
<comment type="similarity">
    <text evidence="1">Belongs to the helicase family. UvrD subfamily.</text>
</comment>
<evidence type="ECO:0000256" key="2">
    <source>
        <dbReference type="ARBA" id="ARBA00022722"/>
    </source>
</evidence>
<evidence type="ECO:0000259" key="18">
    <source>
        <dbReference type="PROSITE" id="PS51217"/>
    </source>
</evidence>
<evidence type="ECO:0000256" key="13">
    <source>
        <dbReference type="ARBA" id="ARBA00034808"/>
    </source>
</evidence>
<feature type="domain" description="UvrD-like helicase C-terminal" evidence="18">
    <location>
        <begin position="358"/>
        <end position="669"/>
    </location>
</feature>
<evidence type="ECO:0000256" key="9">
    <source>
        <dbReference type="ARBA" id="ARBA00023125"/>
    </source>
</evidence>
<evidence type="ECO:0000256" key="4">
    <source>
        <dbReference type="ARBA" id="ARBA00022763"/>
    </source>
</evidence>
<dbReference type="InterPro" id="IPR027417">
    <property type="entry name" value="P-loop_NTPase"/>
</dbReference>
<dbReference type="EC" id="5.6.2.4" evidence="13"/>
<dbReference type="Pfam" id="PF12705">
    <property type="entry name" value="PDDEXK_1"/>
    <property type="match status" value="1"/>
</dbReference>
<evidence type="ECO:0000259" key="17">
    <source>
        <dbReference type="PROSITE" id="PS51198"/>
    </source>
</evidence>
<keyword evidence="5 15" id="KW-0378">Hydrolase</keyword>
<evidence type="ECO:0000256" key="8">
    <source>
        <dbReference type="ARBA" id="ARBA00022840"/>
    </source>
</evidence>
<dbReference type="GO" id="GO:0005524">
    <property type="term" value="F:ATP binding"/>
    <property type="evidence" value="ECO:0007669"/>
    <property type="project" value="UniProtKB-UniRule"/>
</dbReference>
<dbReference type="GO" id="GO:0000725">
    <property type="term" value="P:recombinational repair"/>
    <property type="evidence" value="ECO:0007669"/>
    <property type="project" value="TreeGrafter"/>
</dbReference>
<keyword evidence="7" id="KW-0269">Exonuclease</keyword>
<dbReference type="PANTHER" id="PTHR11070">
    <property type="entry name" value="UVRD / RECB / PCRA DNA HELICASE FAMILY MEMBER"/>
    <property type="match status" value="1"/>
</dbReference>
<keyword evidence="4" id="KW-0227">DNA damage</keyword>
<dbReference type="Gene3D" id="3.90.320.10">
    <property type="match status" value="1"/>
</dbReference>
<feature type="region of interest" description="Disordered" evidence="16">
    <location>
        <begin position="1"/>
        <end position="26"/>
    </location>
</feature>
<comment type="catalytic activity">
    <reaction evidence="14">
        <text>ATP + H2O = ADP + phosphate + H(+)</text>
        <dbReference type="Rhea" id="RHEA:13065"/>
        <dbReference type="ChEBI" id="CHEBI:15377"/>
        <dbReference type="ChEBI" id="CHEBI:15378"/>
        <dbReference type="ChEBI" id="CHEBI:30616"/>
        <dbReference type="ChEBI" id="CHEBI:43474"/>
        <dbReference type="ChEBI" id="CHEBI:456216"/>
        <dbReference type="EC" id="5.6.2.4"/>
    </reaction>
</comment>
<evidence type="ECO:0000256" key="7">
    <source>
        <dbReference type="ARBA" id="ARBA00022839"/>
    </source>
</evidence>
<keyword evidence="3 15" id="KW-0547">Nucleotide-binding</keyword>
<dbReference type="Proteomes" id="UP000059574">
    <property type="component" value="Chromosome"/>
</dbReference>
<keyword evidence="2" id="KW-0540">Nuclease</keyword>
<reference evidence="19 20" key="2">
    <citation type="journal article" date="2016" name="J. Biotechnol.">
        <title>Complete genome sequence of Arthrobacter alpinus ERGS4:06, a yellow pigmented bacterium tolerant to cold and radiations isolated from Sikkim Himalaya.</title>
        <authorList>
            <person name="Kumar R."/>
            <person name="Singh D."/>
            <person name="Swarnkar M.K."/>
            <person name="Singh A.K."/>
            <person name="Kumar S."/>
        </authorList>
    </citation>
    <scope>NUCLEOTIDE SEQUENCE [LARGE SCALE GENOMIC DNA]</scope>
    <source>
        <strain evidence="19 20">ERGS4:06</strain>
    </source>
</reference>
<dbReference type="InterPro" id="IPR038726">
    <property type="entry name" value="PDDEXK_AddAB-type"/>
</dbReference>
<evidence type="ECO:0000256" key="10">
    <source>
        <dbReference type="ARBA" id="ARBA00023204"/>
    </source>
</evidence>
<dbReference type="PROSITE" id="PS51217">
    <property type="entry name" value="UVRD_HELICASE_CTER"/>
    <property type="match status" value="1"/>
</dbReference>
<evidence type="ECO:0000256" key="14">
    <source>
        <dbReference type="ARBA" id="ARBA00048988"/>
    </source>
</evidence>
<proteinExistence type="inferred from homology"/>
<feature type="domain" description="UvrD-like helicase ATP-binding" evidence="17">
    <location>
        <begin position="48"/>
        <end position="353"/>
    </location>
</feature>
<evidence type="ECO:0000313" key="19">
    <source>
        <dbReference type="EMBL" id="ALO68380.1"/>
    </source>
</evidence>
<dbReference type="GO" id="GO:0043138">
    <property type="term" value="F:3'-5' DNA helicase activity"/>
    <property type="evidence" value="ECO:0007669"/>
    <property type="project" value="UniProtKB-EC"/>
</dbReference>
<evidence type="ECO:0000256" key="11">
    <source>
        <dbReference type="ARBA" id="ARBA00023235"/>
    </source>
</evidence>
<dbReference type="GO" id="GO:0033202">
    <property type="term" value="C:DNA helicase complex"/>
    <property type="evidence" value="ECO:0007669"/>
    <property type="project" value="TreeGrafter"/>
</dbReference>
<keyword evidence="11" id="KW-0413">Isomerase</keyword>
<gene>
    <name evidence="19" type="ORF">AS189_06665</name>
</gene>
<keyword evidence="9" id="KW-0238">DNA-binding</keyword>
<dbReference type="InterPro" id="IPR014017">
    <property type="entry name" value="DNA_helicase_UvrD-like_C"/>
</dbReference>
<dbReference type="Gene3D" id="1.10.10.160">
    <property type="match status" value="1"/>
</dbReference>
<evidence type="ECO:0000313" key="20">
    <source>
        <dbReference type="Proteomes" id="UP000059574"/>
    </source>
</evidence>
<keyword evidence="8 15" id="KW-0067">ATP-binding</keyword>
<evidence type="ECO:0000256" key="1">
    <source>
        <dbReference type="ARBA" id="ARBA00009922"/>
    </source>
</evidence>
<evidence type="ECO:0000256" key="15">
    <source>
        <dbReference type="PROSITE-ProRule" id="PRU00560"/>
    </source>
</evidence>
<evidence type="ECO:0000256" key="16">
    <source>
        <dbReference type="SAM" id="MobiDB-lite"/>
    </source>
</evidence>
<dbReference type="GO" id="GO:0005829">
    <property type="term" value="C:cytosol"/>
    <property type="evidence" value="ECO:0007669"/>
    <property type="project" value="TreeGrafter"/>
</dbReference>
<dbReference type="SUPFAM" id="SSF52540">
    <property type="entry name" value="P-loop containing nucleoside triphosphate hydrolases"/>
    <property type="match status" value="1"/>
</dbReference>
<protein>
    <recommendedName>
        <fullName evidence="13">DNA 3'-5' helicase</fullName>
        <ecNumber evidence="13">5.6.2.4</ecNumber>
    </recommendedName>
</protein>
<dbReference type="InterPro" id="IPR000212">
    <property type="entry name" value="DNA_helicase_UvrD/REP"/>
</dbReference>
<dbReference type="InterPro" id="IPR014016">
    <property type="entry name" value="UvrD-like_ATP-bd"/>
</dbReference>
<reference evidence="20" key="1">
    <citation type="submission" date="2015-11" db="EMBL/GenBank/DDBJ databases">
        <authorList>
            <person name="Kumar R."/>
            <person name="Singh D."/>
            <person name="Swarnkar M.K."/>
            <person name="Singh A.K."/>
            <person name="Kumar S."/>
        </authorList>
    </citation>
    <scope>NUCLEOTIDE SEQUENCE [LARGE SCALE GENOMIC DNA]</scope>
    <source>
        <strain evidence="20">ERGS4:06</strain>
    </source>
</reference>
<evidence type="ECO:0000256" key="6">
    <source>
        <dbReference type="ARBA" id="ARBA00022806"/>
    </source>
</evidence>
<dbReference type="InterPro" id="IPR011604">
    <property type="entry name" value="PDDEXK-like_dom_sf"/>
</dbReference>
<evidence type="ECO:0000256" key="3">
    <source>
        <dbReference type="ARBA" id="ARBA00022741"/>
    </source>
</evidence>
<dbReference type="AlphaFoldDB" id="A0A0S2M494"/>
<accession>A0A0S2M494</accession>
<evidence type="ECO:0000256" key="12">
    <source>
        <dbReference type="ARBA" id="ARBA00034617"/>
    </source>
</evidence>
<evidence type="ECO:0000256" key="5">
    <source>
        <dbReference type="ARBA" id="ARBA00022801"/>
    </source>
</evidence>
<sequence length="1134" mass="121417">MPADAQPDNTQPDNAKKAQSTPANKSFQPLPRLVLVQPSQSVKTELVLSADQQAVVDLTPGTGPVLLWGAPGTGKSTVLIEAAVERMEHHGVDPGGALLLAPSRLAAAKLRDGFSARLTRSISTSPARTWSSYAFDLLRRATVAGRMPHLDGPPRLMSGPEQDLIIKDLLAGHKMGLGTDPQWPDELSEALETRGFRQEIRQLFDRVIEYGLLPEELAQLGIANRRPDWVAAASLYSEYRDVVDWGKSGSFDPAGIITAATTLLQLDAEFLAAERSRLELIVVDDIQEANRSVHELLQLVGRGKDILVAAAPDVVVQGFRGARPDMVASLAQSLGTEEFPLQQFVLSTSHRMSPAVAGAWSGVAERIFQIRGGQKARELVWPEPASQGGVEAAAGDPASYVRAHVVASEVHELRLVAERILHLQHIEKHSLDQIAVIVRTGSALAALQRYLSGLGIAVKVPVAENPVRDEPAVRPLLEAFGVALDPGKLDAEACVALLTSRLGRSTALQLRRLRQALRQQELQGGGGRASDELLVEALLNPEKLAPLGWEAGNATRIAAMLAAGNDAVAQPGANAETVLWALWEACDSSGTWETQALRGGPTGIRADRDLDAVMALFQTAERYVDQLPGSSPQQFLDYLLSQELPMDTLAARAQRTDAVEILTPASAAGRQWQVVIVSGLQEGVWPNTRLRGELLGSQLLVDVLENGAETARQIEPAARIRDIRYDELRSFSAAISRAGQKLILTAAAGHDLQPSQFIDLAAPYKPVTDSGGESQYPVRPVEQVPRPMTLRSLVSELRQESEMYADPEAARMLAVLAHENVPGAHPGQWWGLLPLSSDAPIVPAGEPVNVSPSKVEEVLKSPLNWFIRAAGGEATTDFARSLGTLIHAIAQDIPNGAGHEYVAELDKRWPTLGLPDSWETQVDYKRAQEMLGKLAQYVVEARQQGRTLIGVEEDFSVELGEIPATVAAPADSEAATVLGDEHAGTPGHVVRLRGQVDRLEADANGNLVVVDIKTGRTKPTKDQVLVHPQLGAYQVAVTAGGFAELAEAAGFSGSVSGGAALLPLGDGTKGVKTQDQPAMVPGSENDPTSKVMEAALLMAQAAFPARHGTDWSERSGCPLPTICPLCPEGKQITE</sequence>